<reference evidence="1 2" key="1">
    <citation type="journal article" date="2018" name="Sci. Rep.">
        <title>Genomic signatures of local adaptation to the degree of environmental predictability in rotifers.</title>
        <authorList>
            <person name="Franch-Gras L."/>
            <person name="Hahn C."/>
            <person name="Garcia-Roger E.M."/>
            <person name="Carmona M.J."/>
            <person name="Serra M."/>
            <person name="Gomez A."/>
        </authorList>
    </citation>
    <scope>NUCLEOTIDE SEQUENCE [LARGE SCALE GENOMIC DNA]</scope>
    <source>
        <strain evidence="1">HYR1</strain>
    </source>
</reference>
<comment type="caution">
    <text evidence="1">The sequence shown here is derived from an EMBL/GenBank/DDBJ whole genome shotgun (WGS) entry which is preliminary data.</text>
</comment>
<dbReference type="AlphaFoldDB" id="A0A3M7QIN6"/>
<accession>A0A3M7QIN6</accession>
<evidence type="ECO:0000313" key="2">
    <source>
        <dbReference type="Proteomes" id="UP000276133"/>
    </source>
</evidence>
<gene>
    <name evidence="1" type="ORF">BpHYR1_043169</name>
</gene>
<organism evidence="1 2">
    <name type="scientific">Brachionus plicatilis</name>
    <name type="common">Marine rotifer</name>
    <name type="synonym">Brachionus muelleri</name>
    <dbReference type="NCBI Taxonomy" id="10195"/>
    <lineage>
        <taxon>Eukaryota</taxon>
        <taxon>Metazoa</taxon>
        <taxon>Spiralia</taxon>
        <taxon>Gnathifera</taxon>
        <taxon>Rotifera</taxon>
        <taxon>Eurotatoria</taxon>
        <taxon>Monogononta</taxon>
        <taxon>Pseudotrocha</taxon>
        <taxon>Ploima</taxon>
        <taxon>Brachionidae</taxon>
        <taxon>Brachionus</taxon>
    </lineage>
</organism>
<protein>
    <submittedName>
        <fullName evidence="1">Uncharacterized protein</fullName>
    </submittedName>
</protein>
<dbReference type="Proteomes" id="UP000276133">
    <property type="component" value="Unassembled WGS sequence"/>
</dbReference>
<evidence type="ECO:0000313" key="1">
    <source>
        <dbReference type="EMBL" id="RNA10818.1"/>
    </source>
</evidence>
<keyword evidence="2" id="KW-1185">Reference proteome</keyword>
<sequence length="94" mass="11366">MKIENILLLDSVKILSHFNYLNKFFLTSIIRINENHFCSRKISETAALKQRFVFEYKIDTEKCKSKVQIRMRINNPKNVSEKKVQYRRELELEN</sequence>
<dbReference type="EMBL" id="REGN01006111">
    <property type="protein sequence ID" value="RNA10818.1"/>
    <property type="molecule type" value="Genomic_DNA"/>
</dbReference>
<proteinExistence type="predicted"/>
<name>A0A3M7QIN6_BRAPC</name>